<dbReference type="Proteomes" id="UP000001036">
    <property type="component" value="Chromosome"/>
</dbReference>
<dbReference type="STRING" id="498211.CJA_0941"/>
<accession>B3PLB7</accession>
<dbReference type="OrthoDB" id="5801251at2"/>
<dbReference type="eggNOG" id="COG3063">
    <property type="taxonomic scope" value="Bacteria"/>
</dbReference>
<evidence type="ECO:0000313" key="4">
    <source>
        <dbReference type="Proteomes" id="UP000001036"/>
    </source>
</evidence>
<proteinExistence type="predicted"/>
<dbReference type="HOGENOM" id="CLU_056368_1_0_6"/>
<dbReference type="PROSITE" id="PS51257">
    <property type="entry name" value="PROKAR_LIPOPROTEIN"/>
    <property type="match status" value="1"/>
</dbReference>
<reference evidence="3 4" key="1">
    <citation type="journal article" date="2008" name="J. Bacteriol.">
        <title>Insights into plant cell wall degradation from the genome sequence of the soil bacterium Cellvibrio japonicus.</title>
        <authorList>
            <person name="Deboy R.T."/>
            <person name="Mongodin E.F."/>
            <person name="Fouts D.E."/>
            <person name="Tailford L.E."/>
            <person name="Khouri H."/>
            <person name="Emerson J.B."/>
            <person name="Mohamoud Y."/>
            <person name="Watkins K."/>
            <person name="Henrissat B."/>
            <person name="Gilbert H.J."/>
            <person name="Nelson K.E."/>
        </authorList>
    </citation>
    <scope>NUCLEOTIDE SEQUENCE [LARGE SCALE GENOMIC DNA]</scope>
    <source>
        <strain evidence="3 4">Ueda107</strain>
    </source>
</reference>
<dbReference type="SMART" id="SM00028">
    <property type="entry name" value="TPR"/>
    <property type="match status" value="3"/>
</dbReference>
<organism evidence="3 4">
    <name type="scientific">Cellvibrio japonicus (strain Ueda107)</name>
    <name type="common">Pseudomonas fluorescens subsp. cellulosa</name>
    <dbReference type="NCBI Taxonomy" id="498211"/>
    <lineage>
        <taxon>Bacteria</taxon>
        <taxon>Pseudomonadati</taxon>
        <taxon>Pseudomonadota</taxon>
        <taxon>Gammaproteobacteria</taxon>
        <taxon>Cellvibrionales</taxon>
        <taxon>Cellvibrionaceae</taxon>
        <taxon>Cellvibrio</taxon>
    </lineage>
</organism>
<keyword evidence="1" id="KW-0802">TPR repeat</keyword>
<name>B3PLB7_CELJU</name>
<gene>
    <name evidence="3" type="ordered locus">CJA_0941</name>
</gene>
<feature type="repeat" description="TPR" evidence="1">
    <location>
        <begin position="249"/>
        <end position="282"/>
    </location>
</feature>
<evidence type="ECO:0000313" key="3">
    <source>
        <dbReference type="EMBL" id="ACE82951.1"/>
    </source>
</evidence>
<dbReference type="Gene3D" id="1.25.40.10">
    <property type="entry name" value="Tetratricopeptide repeat domain"/>
    <property type="match status" value="1"/>
</dbReference>
<feature type="repeat" description="TPR" evidence="1">
    <location>
        <begin position="215"/>
        <end position="248"/>
    </location>
</feature>
<dbReference type="KEGG" id="cja:CJA_0941"/>
<dbReference type="PROSITE" id="PS50005">
    <property type="entry name" value="TPR"/>
    <property type="match status" value="2"/>
</dbReference>
<dbReference type="InterPro" id="IPR011990">
    <property type="entry name" value="TPR-like_helical_dom_sf"/>
</dbReference>
<dbReference type="SUPFAM" id="SSF48452">
    <property type="entry name" value="TPR-like"/>
    <property type="match status" value="1"/>
</dbReference>
<sequence length="383" mass="43668">MKIINKYVFLSWFLLSGCSSVVHDARVSPNDAVLAQALSGTPILGRDYQTRELPDEDLFTLTPEMQRFADEAVAGKRGQDNKAEALHVGLMGAPESGGRGISYSAYSTNTARDAFYNREANCLSYTLLYVSMAKYIGLNAHYNEVLLPPTWDMRGDNTYLFMRHVNAKVVLPKLFRNLVRVADVGSGDDIVVDLELRLFRANYKQREISKDQIAAQFYSNRGMELAANGEFSAAFLNLRKALLLEPKASYIWSNFGSLYRRQGLLPEAEAIYLRGLNVNPSDYTIMHNLAGLYREMGDDAKQKEYMSRVRRHRSANPYYQYKVAQEKLDAKEYGQARLYIEKAIKQEKKEPRFYRLAIEIYEAMGDQKAADRARELLDKSYEG</sequence>
<dbReference type="RefSeq" id="WP_012486589.1">
    <property type="nucleotide sequence ID" value="NC_010995.1"/>
</dbReference>
<keyword evidence="2" id="KW-0732">Signal</keyword>
<feature type="signal peptide" evidence="2">
    <location>
        <begin position="1"/>
        <end position="24"/>
    </location>
</feature>
<evidence type="ECO:0000256" key="1">
    <source>
        <dbReference type="PROSITE-ProRule" id="PRU00339"/>
    </source>
</evidence>
<evidence type="ECO:0000256" key="2">
    <source>
        <dbReference type="SAM" id="SignalP"/>
    </source>
</evidence>
<protein>
    <submittedName>
        <fullName evidence="3">Putative TPR domain protein</fullName>
    </submittedName>
</protein>
<dbReference type="AlphaFoldDB" id="B3PLB7"/>
<feature type="chain" id="PRO_5002796665" evidence="2">
    <location>
        <begin position="25"/>
        <end position="383"/>
    </location>
</feature>
<dbReference type="InterPro" id="IPR019734">
    <property type="entry name" value="TPR_rpt"/>
</dbReference>
<keyword evidence="4" id="KW-1185">Reference proteome</keyword>
<dbReference type="EMBL" id="CP000934">
    <property type="protein sequence ID" value="ACE82951.1"/>
    <property type="molecule type" value="Genomic_DNA"/>
</dbReference>